<organism evidence="2 3">
    <name type="scientific">Pholiota conissans</name>
    <dbReference type="NCBI Taxonomy" id="109636"/>
    <lineage>
        <taxon>Eukaryota</taxon>
        <taxon>Fungi</taxon>
        <taxon>Dikarya</taxon>
        <taxon>Basidiomycota</taxon>
        <taxon>Agaricomycotina</taxon>
        <taxon>Agaricomycetes</taxon>
        <taxon>Agaricomycetidae</taxon>
        <taxon>Agaricales</taxon>
        <taxon>Agaricineae</taxon>
        <taxon>Strophariaceae</taxon>
        <taxon>Pholiota</taxon>
    </lineage>
</organism>
<accession>A0A9P5YSN6</accession>
<proteinExistence type="predicted"/>
<keyword evidence="1" id="KW-0812">Transmembrane</keyword>
<feature type="transmembrane region" description="Helical" evidence="1">
    <location>
        <begin position="310"/>
        <end position="334"/>
    </location>
</feature>
<keyword evidence="1" id="KW-0472">Membrane</keyword>
<dbReference type="OrthoDB" id="3052647at2759"/>
<evidence type="ECO:0000313" key="3">
    <source>
        <dbReference type="Proteomes" id="UP000807469"/>
    </source>
</evidence>
<comment type="caution">
    <text evidence="2">The sequence shown here is derived from an EMBL/GenBank/DDBJ whole genome shotgun (WGS) entry which is preliminary data.</text>
</comment>
<keyword evidence="3" id="KW-1185">Reference proteome</keyword>
<sequence>MTSAVVVDDTDSHIQYVGNWLPISNYGDIGNLGKPMQNTLHNALSSNARLSYNFTGYGVEIYGIDQRSTTSTSPSFSCFVDHQLYPVVVLPSSSIALCKVAGLSNDSHILEAVVPLPLQRPFLFDFIKYFPSIEVTLEDHAIVLIEFADQQVLGDAYRGDMGSWEEVTINGSPIARATRDPNNTFELDFNGTSLTWFGLYDEQYPSAPTMGAYSVDGQEPVSFPLKGVSSGILLNQTIFQISSLSPTVHKLMVTYGGDNSTTPLSLSSLMINNGTMDPSPTTASNTSPTNPIISTTPDNKSLSRAAAHRIGLIVGGSLAAVFFTVCIVVIFIFLRRRHTKSPKGNSIEPFSRPPPTVFFLSTWLHRRKELELEAVETPAQETDVQIIPPRKLSEALAVTTTQRIPRQFPTDIEDVSRAVDVQEQDSGVRLEPDPSSRTVTRLLPPAYTEF</sequence>
<evidence type="ECO:0000313" key="2">
    <source>
        <dbReference type="EMBL" id="KAF9473909.1"/>
    </source>
</evidence>
<protein>
    <submittedName>
        <fullName evidence="2">Uncharacterized protein</fullName>
    </submittedName>
</protein>
<reference evidence="2" key="1">
    <citation type="submission" date="2020-11" db="EMBL/GenBank/DDBJ databases">
        <authorList>
            <consortium name="DOE Joint Genome Institute"/>
            <person name="Ahrendt S."/>
            <person name="Riley R."/>
            <person name="Andreopoulos W."/>
            <person name="Labutti K."/>
            <person name="Pangilinan J."/>
            <person name="Ruiz-Duenas F.J."/>
            <person name="Barrasa J.M."/>
            <person name="Sanchez-Garcia M."/>
            <person name="Camarero S."/>
            <person name="Miyauchi S."/>
            <person name="Serrano A."/>
            <person name="Linde D."/>
            <person name="Babiker R."/>
            <person name="Drula E."/>
            <person name="Ayuso-Fernandez I."/>
            <person name="Pacheco R."/>
            <person name="Padilla G."/>
            <person name="Ferreira P."/>
            <person name="Barriuso J."/>
            <person name="Kellner H."/>
            <person name="Castanera R."/>
            <person name="Alfaro M."/>
            <person name="Ramirez L."/>
            <person name="Pisabarro A.G."/>
            <person name="Kuo A."/>
            <person name="Tritt A."/>
            <person name="Lipzen A."/>
            <person name="He G."/>
            <person name="Yan M."/>
            <person name="Ng V."/>
            <person name="Cullen D."/>
            <person name="Martin F."/>
            <person name="Rosso M.-N."/>
            <person name="Henrissat B."/>
            <person name="Hibbett D."/>
            <person name="Martinez A.T."/>
            <person name="Grigoriev I.V."/>
        </authorList>
    </citation>
    <scope>NUCLEOTIDE SEQUENCE</scope>
    <source>
        <strain evidence="2">CIRM-BRFM 674</strain>
    </source>
</reference>
<dbReference type="AlphaFoldDB" id="A0A9P5YSN6"/>
<dbReference type="Gene3D" id="2.60.120.260">
    <property type="entry name" value="Galactose-binding domain-like"/>
    <property type="match status" value="2"/>
</dbReference>
<dbReference type="EMBL" id="MU155408">
    <property type="protein sequence ID" value="KAF9473909.1"/>
    <property type="molecule type" value="Genomic_DNA"/>
</dbReference>
<evidence type="ECO:0000256" key="1">
    <source>
        <dbReference type="SAM" id="Phobius"/>
    </source>
</evidence>
<keyword evidence="1" id="KW-1133">Transmembrane helix</keyword>
<dbReference type="Proteomes" id="UP000807469">
    <property type="component" value="Unassembled WGS sequence"/>
</dbReference>
<gene>
    <name evidence="2" type="ORF">BDN70DRAFT_885408</name>
</gene>
<name>A0A9P5YSN6_9AGAR</name>